<accession>A0A5A9N667</accession>
<dbReference type="PROSITE" id="PS50181">
    <property type="entry name" value="FBOX"/>
    <property type="match status" value="1"/>
</dbReference>
<dbReference type="SUPFAM" id="SSF81383">
    <property type="entry name" value="F-box domain"/>
    <property type="match status" value="1"/>
</dbReference>
<evidence type="ECO:0000259" key="1">
    <source>
        <dbReference type="PROSITE" id="PS50181"/>
    </source>
</evidence>
<dbReference type="PANTHER" id="PTHR46731">
    <property type="entry name" value="F-BOX ONLY PROTEIN 15"/>
    <property type="match status" value="1"/>
</dbReference>
<feature type="domain" description="F-box" evidence="1">
    <location>
        <begin position="22"/>
        <end position="71"/>
    </location>
</feature>
<dbReference type="Gene3D" id="1.20.1280.50">
    <property type="match status" value="1"/>
</dbReference>
<name>A0A5A9N667_9TELE</name>
<dbReference type="AlphaFoldDB" id="A0A5A9N667"/>
<proteinExistence type="predicted"/>
<organism evidence="2 3">
    <name type="scientific">Triplophysa tibetana</name>
    <dbReference type="NCBI Taxonomy" id="1572043"/>
    <lineage>
        <taxon>Eukaryota</taxon>
        <taxon>Metazoa</taxon>
        <taxon>Chordata</taxon>
        <taxon>Craniata</taxon>
        <taxon>Vertebrata</taxon>
        <taxon>Euteleostomi</taxon>
        <taxon>Actinopterygii</taxon>
        <taxon>Neopterygii</taxon>
        <taxon>Teleostei</taxon>
        <taxon>Ostariophysi</taxon>
        <taxon>Cypriniformes</taxon>
        <taxon>Nemacheilidae</taxon>
        <taxon>Triplophysa</taxon>
    </lineage>
</organism>
<keyword evidence="3" id="KW-1185">Reference proteome</keyword>
<dbReference type="Pfam" id="PF12937">
    <property type="entry name" value="F-box-like"/>
    <property type="match status" value="1"/>
</dbReference>
<dbReference type="GO" id="GO:0019005">
    <property type="term" value="C:SCF ubiquitin ligase complex"/>
    <property type="evidence" value="ECO:0007669"/>
    <property type="project" value="TreeGrafter"/>
</dbReference>
<dbReference type="InterPro" id="IPR001810">
    <property type="entry name" value="F-box_dom"/>
</dbReference>
<dbReference type="InterPro" id="IPR036047">
    <property type="entry name" value="F-box-like_dom_sf"/>
</dbReference>
<dbReference type="Proteomes" id="UP000324632">
    <property type="component" value="Chromosome 22"/>
</dbReference>
<evidence type="ECO:0000313" key="3">
    <source>
        <dbReference type="Proteomes" id="UP000324632"/>
    </source>
</evidence>
<reference evidence="2 3" key="1">
    <citation type="journal article" date="2019" name="Mol. Ecol. Resour.">
        <title>Chromosome-level genome assembly of Triplophysa tibetana, a fish adapted to the harsh high-altitude environment of the Tibetan Plateau.</title>
        <authorList>
            <person name="Yang X."/>
            <person name="Liu H."/>
            <person name="Ma Z."/>
            <person name="Zou Y."/>
            <person name="Zou M."/>
            <person name="Mao Y."/>
            <person name="Li X."/>
            <person name="Wang H."/>
            <person name="Chen T."/>
            <person name="Wang W."/>
            <person name="Yang R."/>
        </authorList>
    </citation>
    <scope>NUCLEOTIDE SEQUENCE [LARGE SCALE GENOMIC DNA]</scope>
    <source>
        <strain evidence="2">TTIB1903HZAU</strain>
        <tissue evidence="2">Muscle</tissue>
    </source>
</reference>
<dbReference type="PANTHER" id="PTHR46731:SF1">
    <property type="entry name" value="F-BOX ONLY PROTEIN 15"/>
    <property type="match status" value="1"/>
</dbReference>
<sequence length="305" mass="34656">MMSSDPSKPQRPCVGQFSNIQSKWLSRLLPEVILRILSWLDAGSLLCISLVNRHFNELTNSNTCSAMWYQFYVHERNKKKIANPKNKKIVVPSTVSPQEIPKGYWRKMFFREMSGLIGNKWKKKLHRIDPYSGMPCYTEEVVRSLCVSWEITVTDGRGRRSTFKQSHAAFSSTAVFLYWGASNWPPFNQLTSLELHGVLRVPLDCPAAYRPGWKSCMSKIPLQGENKELCASDKLVKLLCIGQGVTLGFWQDCCMMNLTLWDEAEQPFWCVTAPVVIADAEEDEDSALLKVGGINITHRINKSSS</sequence>
<evidence type="ECO:0000313" key="2">
    <source>
        <dbReference type="EMBL" id="KAA0704803.1"/>
    </source>
</evidence>
<comment type="caution">
    <text evidence="2">The sequence shown here is derived from an EMBL/GenBank/DDBJ whole genome shotgun (WGS) entry which is preliminary data.</text>
</comment>
<gene>
    <name evidence="2" type="ORF">E1301_Tti000882</name>
</gene>
<protein>
    <submittedName>
        <fullName evidence="2">F-box only protein 15</fullName>
    </submittedName>
</protein>
<dbReference type="EMBL" id="SOYY01000022">
    <property type="protein sequence ID" value="KAA0704803.1"/>
    <property type="molecule type" value="Genomic_DNA"/>
</dbReference>